<sequence length="96" mass="10830">MTSFDINNNGYLDVNEQLAMHVKTVGQILQDLNGVLKHTAEAIDSKATPLWLEQQTQWNQAYQDMMTQINLGTMSSINVHEIFQNGDNLGAKIMYS</sequence>
<dbReference type="AlphaFoldDB" id="A0A1Q9LMX9"/>
<dbReference type="OrthoDB" id="3691235at2"/>
<name>A0A1Q9LMX9_9PSEU</name>
<dbReference type="Proteomes" id="UP000186040">
    <property type="component" value="Unassembled WGS sequence"/>
</dbReference>
<organism evidence="1 2">
    <name type="scientific">Actinokineospora bangkokensis</name>
    <dbReference type="NCBI Taxonomy" id="1193682"/>
    <lineage>
        <taxon>Bacteria</taxon>
        <taxon>Bacillati</taxon>
        <taxon>Actinomycetota</taxon>
        <taxon>Actinomycetes</taxon>
        <taxon>Pseudonocardiales</taxon>
        <taxon>Pseudonocardiaceae</taxon>
        <taxon>Actinokineospora</taxon>
    </lineage>
</organism>
<evidence type="ECO:0000313" key="2">
    <source>
        <dbReference type="Proteomes" id="UP000186040"/>
    </source>
</evidence>
<gene>
    <name evidence="1" type="ORF">BJP25_17895</name>
</gene>
<evidence type="ECO:0008006" key="3">
    <source>
        <dbReference type="Google" id="ProtNLM"/>
    </source>
</evidence>
<dbReference type="EMBL" id="MKQR01000011">
    <property type="protein sequence ID" value="OLR93344.1"/>
    <property type="molecule type" value="Genomic_DNA"/>
</dbReference>
<proteinExistence type="predicted"/>
<accession>A0A1Q9LMX9</accession>
<dbReference type="RefSeq" id="WP_075975047.1">
    <property type="nucleotide sequence ID" value="NZ_MKQR01000011.1"/>
</dbReference>
<reference evidence="1 2" key="1">
    <citation type="submission" date="2016-10" db="EMBL/GenBank/DDBJ databases">
        <title>The Draft Genome Sequence of Actinokineospora bangkokensis 44EHWT reveals the biosynthetic pathway of antifungal compounds Thailandins with unusual extender unit butylmalonyl-CoA.</title>
        <authorList>
            <person name="Greule A."/>
            <person name="Intra B."/>
            <person name="Flemming S."/>
            <person name="Rommel M.G."/>
            <person name="Panbangred W."/>
            <person name="Bechthold A."/>
        </authorList>
    </citation>
    <scope>NUCLEOTIDE SEQUENCE [LARGE SCALE GENOMIC DNA]</scope>
    <source>
        <strain evidence="1 2">44EHW</strain>
    </source>
</reference>
<comment type="caution">
    <text evidence="1">The sequence shown here is derived from an EMBL/GenBank/DDBJ whole genome shotgun (WGS) entry which is preliminary data.</text>
</comment>
<dbReference type="STRING" id="1193682.BJP25_17895"/>
<keyword evidence="2" id="KW-1185">Reference proteome</keyword>
<evidence type="ECO:0000313" key="1">
    <source>
        <dbReference type="EMBL" id="OLR93344.1"/>
    </source>
</evidence>
<protein>
    <recommendedName>
        <fullName evidence="3">WXG100 family type VII secretion target</fullName>
    </recommendedName>
</protein>